<dbReference type="Pfam" id="PF01408">
    <property type="entry name" value="GFO_IDH_MocA"/>
    <property type="match status" value="1"/>
</dbReference>
<dbReference type="STRING" id="667725.A0A0L0EZ09"/>
<dbReference type="AlphaFoldDB" id="A0A0L0EZ09"/>
<organism evidence="2 3">
    <name type="scientific">Sphaeroforma arctica JP610</name>
    <dbReference type="NCBI Taxonomy" id="667725"/>
    <lineage>
        <taxon>Eukaryota</taxon>
        <taxon>Ichthyosporea</taxon>
        <taxon>Ichthyophonida</taxon>
        <taxon>Sphaeroforma</taxon>
    </lineage>
</organism>
<dbReference type="InterPro" id="IPR000683">
    <property type="entry name" value="Gfo/Idh/MocA-like_OxRdtase_N"/>
</dbReference>
<proteinExistence type="predicted"/>
<accession>A0A0L0EZ09</accession>
<feature type="non-terminal residue" evidence="2">
    <location>
        <position position="1"/>
    </location>
</feature>
<dbReference type="GeneID" id="25918297"/>
<dbReference type="Proteomes" id="UP000054560">
    <property type="component" value="Unassembled WGS sequence"/>
</dbReference>
<evidence type="ECO:0000313" key="2">
    <source>
        <dbReference type="EMBL" id="KNC69692.1"/>
    </source>
</evidence>
<name>A0A0L0EZ09_9EUKA</name>
<evidence type="ECO:0000259" key="1">
    <source>
        <dbReference type="Pfam" id="PF01408"/>
    </source>
</evidence>
<dbReference type="EMBL" id="KQ253720">
    <property type="protein sequence ID" value="KNC69692.1"/>
    <property type="molecule type" value="Genomic_DNA"/>
</dbReference>
<dbReference type="InterPro" id="IPR036291">
    <property type="entry name" value="NAD(P)-bd_dom_sf"/>
</dbReference>
<dbReference type="GO" id="GO:0000166">
    <property type="term" value="F:nucleotide binding"/>
    <property type="evidence" value="ECO:0007669"/>
    <property type="project" value="InterPro"/>
</dbReference>
<feature type="domain" description="Gfo/Idh/MocA-like oxidoreductase N-terminal" evidence="1">
    <location>
        <begin position="2"/>
        <end position="47"/>
    </location>
</feature>
<protein>
    <recommendedName>
        <fullName evidence="1">Gfo/Idh/MocA-like oxidoreductase N-terminal domain-containing protein</fullName>
    </recommendedName>
</protein>
<keyword evidence="3" id="KW-1185">Reference proteome</keyword>
<dbReference type="Gene3D" id="3.40.50.720">
    <property type="entry name" value="NAD(P)-binding Rossmann-like Domain"/>
    <property type="match status" value="1"/>
</dbReference>
<dbReference type="SUPFAM" id="SSF51735">
    <property type="entry name" value="NAD(P)-binding Rossmann-fold domains"/>
    <property type="match status" value="1"/>
</dbReference>
<evidence type="ECO:0000313" key="3">
    <source>
        <dbReference type="Proteomes" id="UP000054560"/>
    </source>
</evidence>
<reference evidence="2 3" key="1">
    <citation type="submission" date="2011-02" db="EMBL/GenBank/DDBJ databases">
        <title>The Genome Sequence of Sphaeroforma arctica JP610.</title>
        <authorList>
            <consortium name="The Broad Institute Genome Sequencing Platform"/>
            <person name="Russ C."/>
            <person name="Cuomo C."/>
            <person name="Young S.K."/>
            <person name="Zeng Q."/>
            <person name="Gargeya S."/>
            <person name="Alvarado L."/>
            <person name="Berlin A."/>
            <person name="Chapman S.B."/>
            <person name="Chen Z."/>
            <person name="Freedman E."/>
            <person name="Gellesch M."/>
            <person name="Goldberg J."/>
            <person name="Griggs A."/>
            <person name="Gujja S."/>
            <person name="Heilman E."/>
            <person name="Heiman D."/>
            <person name="Howarth C."/>
            <person name="Mehta T."/>
            <person name="Neiman D."/>
            <person name="Pearson M."/>
            <person name="Roberts A."/>
            <person name="Saif S."/>
            <person name="Shea T."/>
            <person name="Shenoy N."/>
            <person name="Sisk P."/>
            <person name="Stolte C."/>
            <person name="Sykes S."/>
            <person name="White J."/>
            <person name="Yandava C."/>
            <person name="Burger G."/>
            <person name="Gray M.W."/>
            <person name="Holland P.W.H."/>
            <person name="King N."/>
            <person name="Lang F.B.F."/>
            <person name="Roger A.J."/>
            <person name="Ruiz-Trillo I."/>
            <person name="Haas B."/>
            <person name="Nusbaum C."/>
            <person name="Birren B."/>
        </authorList>
    </citation>
    <scope>NUCLEOTIDE SEQUENCE [LARGE SCALE GENOMIC DNA]</scope>
    <source>
        <strain evidence="2 3">JP610</strain>
    </source>
</reference>
<gene>
    <name evidence="2" type="ORF">SARC_17793</name>
</gene>
<dbReference type="RefSeq" id="XP_014143594.1">
    <property type="nucleotide sequence ID" value="XM_014288119.1"/>
</dbReference>
<sequence length="101" mass="11368">NHLEIALKCAESGKATYIEKPMARNSTETKEIVEAFKKNHTYLFVAYYRRGQTYFHHAKVCVYLHTTTCAGCEGYVCGSLHGVTYAVCEDCLYSGVNSCRI</sequence>
<dbReference type="OrthoDB" id="2129491at2759"/>